<proteinExistence type="predicted"/>
<dbReference type="Proteomes" id="UP001430953">
    <property type="component" value="Unassembled WGS sequence"/>
</dbReference>
<dbReference type="AlphaFoldDB" id="A0AAW2FXB1"/>
<keyword evidence="2" id="KW-1185">Reference proteome</keyword>
<reference evidence="1 2" key="1">
    <citation type="submission" date="2023-03" db="EMBL/GenBank/DDBJ databases">
        <title>High recombination rates correlate with genetic variation in Cardiocondyla obscurior ants.</title>
        <authorList>
            <person name="Errbii M."/>
        </authorList>
    </citation>
    <scope>NUCLEOTIDE SEQUENCE [LARGE SCALE GENOMIC DNA]</scope>
    <source>
        <strain evidence="1">Alpha-2009</strain>
        <tissue evidence="1">Whole body</tissue>
    </source>
</reference>
<sequence>MALHGMIDRGRFFPKYGRLIAQSSNGAENVGRERELIFFVENCNNFFPNKTSISRYILQKYSYIKPCLRLE</sequence>
<protein>
    <submittedName>
        <fullName evidence="1">Uncharacterized protein</fullName>
    </submittedName>
</protein>
<evidence type="ECO:0000313" key="1">
    <source>
        <dbReference type="EMBL" id="KAL0119354.1"/>
    </source>
</evidence>
<gene>
    <name evidence="1" type="ORF">PUN28_007698</name>
</gene>
<dbReference type="EMBL" id="JADYXP020000007">
    <property type="protein sequence ID" value="KAL0119354.1"/>
    <property type="molecule type" value="Genomic_DNA"/>
</dbReference>
<evidence type="ECO:0000313" key="2">
    <source>
        <dbReference type="Proteomes" id="UP001430953"/>
    </source>
</evidence>
<name>A0AAW2FXB1_9HYME</name>
<comment type="caution">
    <text evidence="1">The sequence shown here is derived from an EMBL/GenBank/DDBJ whole genome shotgun (WGS) entry which is preliminary data.</text>
</comment>
<organism evidence="1 2">
    <name type="scientific">Cardiocondyla obscurior</name>
    <dbReference type="NCBI Taxonomy" id="286306"/>
    <lineage>
        <taxon>Eukaryota</taxon>
        <taxon>Metazoa</taxon>
        <taxon>Ecdysozoa</taxon>
        <taxon>Arthropoda</taxon>
        <taxon>Hexapoda</taxon>
        <taxon>Insecta</taxon>
        <taxon>Pterygota</taxon>
        <taxon>Neoptera</taxon>
        <taxon>Endopterygota</taxon>
        <taxon>Hymenoptera</taxon>
        <taxon>Apocrita</taxon>
        <taxon>Aculeata</taxon>
        <taxon>Formicoidea</taxon>
        <taxon>Formicidae</taxon>
        <taxon>Myrmicinae</taxon>
        <taxon>Cardiocondyla</taxon>
    </lineage>
</organism>
<accession>A0AAW2FXB1</accession>